<feature type="domain" description="3-keto-alpha-glucoside-1,2-lyase/3-keto-2-hydroxy-glucal hydratase" evidence="2">
    <location>
        <begin position="24"/>
        <end position="209"/>
    </location>
</feature>
<evidence type="ECO:0000259" key="2">
    <source>
        <dbReference type="Pfam" id="PF06439"/>
    </source>
</evidence>
<evidence type="ECO:0000313" key="4">
    <source>
        <dbReference type="Proteomes" id="UP000308713"/>
    </source>
</evidence>
<keyword evidence="1" id="KW-0732">Signal</keyword>
<reference evidence="3 4" key="1">
    <citation type="submission" date="2019-05" db="EMBL/GenBank/DDBJ databases">
        <title>Tamlana fucoidanivorans sp. nov., isolated from the surface of algae collected from Fujian province in China.</title>
        <authorList>
            <person name="Li J."/>
        </authorList>
    </citation>
    <scope>NUCLEOTIDE SEQUENCE [LARGE SCALE GENOMIC DNA]</scope>
    <source>
        <strain evidence="3 4">CW2-9</strain>
    </source>
</reference>
<evidence type="ECO:0000256" key="1">
    <source>
        <dbReference type="SAM" id="SignalP"/>
    </source>
</evidence>
<protein>
    <submittedName>
        <fullName evidence="3">DUF1080 domain-containing protein</fullName>
    </submittedName>
</protein>
<organism evidence="3 4">
    <name type="scientific">Allotamlana fucoidanivorans</name>
    <dbReference type="NCBI Taxonomy" id="2583814"/>
    <lineage>
        <taxon>Bacteria</taxon>
        <taxon>Pseudomonadati</taxon>
        <taxon>Bacteroidota</taxon>
        <taxon>Flavobacteriia</taxon>
        <taxon>Flavobacteriales</taxon>
        <taxon>Flavobacteriaceae</taxon>
        <taxon>Allotamlana</taxon>
    </lineage>
</organism>
<keyword evidence="4" id="KW-1185">Reference proteome</keyword>
<dbReference type="AlphaFoldDB" id="A0A5C4SHJ6"/>
<proteinExistence type="predicted"/>
<dbReference type="EMBL" id="VDCS01000011">
    <property type="protein sequence ID" value="TNJ43081.1"/>
    <property type="molecule type" value="Genomic_DNA"/>
</dbReference>
<evidence type="ECO:0000313" key="3">
    <source>
        <dbReference type="EMBL" id="TNJ43081.1"/>
    </source>
</evidence>
<dbReference type="InterPro" id="IPR010496">
    <property type="entry name" value="AL/BT2_dom"/>
</dbReference>
<dbReference type="RefSeq" id="WP_139697998.1">
    <property type="nucleotide sequence ID" value="NZ_CP074074.1"/>
</dbReference>
<dbReference type="GO" id="GO:0016787">
    <property type="term" value="F:hydrolase activity"/>
    <property type="evidence" value="ECO:0007669"/>
    <property type="project" value="InterPro"/>
</dbReference>
<sequence>MNKRILSAIIMLSFVVMAGAQGKSIELFNGKNLKGWKVLNGTAEYHVEDGAIVGVSKMGTPNTFLATKKEYTNFILEYDMFLGSGLNSGVQIRSHSNKDYNDGRVHGLQVEADDSPRNWFGGLFDEARLGWRYPLEYNPEVKKAYKQGQWNKIKVIAAGHHIATWVNGVNCTNLYEENIETGFIALQVHAIGGSKEKAGKEIKWRNIKLTEIPEDFSFETTAPVISFLKNELTLEEKSKGWTLLWDGKTTNGWRGAKLDEFPKKGWAVNDGVLSVQASGGAESEHGGDIVTTKPYKNFILEVDFKFSQGANSGIKYFVDTDLNKGKGSAIGCEFQILDDQLHPDAKKGVDGNRTLSSLYDLIRGDAQEYIPSLYTKKYVNKNGWNRARIVVDGAKVQHYLNGCKMVEYIRGTQQWRALVKYSKYKDWPNFGEAKEGLILLQDHGDEVHFKNIKIKELN</sequence>
<name>A0A5C4SHJ6_9FLAO</name>
<comment type="caution">
    <text evidence="3">The sequence shown here is derived from an EMBL/GenBank/DDBJ whole genome shotgun (WGS) entry which is preliminary data.</text>
</comment>
<feature type="domain" description="3-keto-alpha-glucoside-1,2-lyase/3-keto-2-hydroxy-glucal hydratase" evidence="2">
    <location>
        <begin position="240"/>
        <end position="455"/>
    </location>
</feature>
<dbReference type="OrthoDB" id="9806233at2"/>
<feature type="chain" id="PRO_5022796697" evidence="1">
    <location>
        <begin position="19"/>
        <end position="458"/>
    </location>
</feature>
<dbReference type="Proteomes" id="UP000308713">
    <property type="component" value="Unassembled WGS sequence"/>
</dbReference>
<accession>A0A5C4SHJ6</accession>
<dbReference type="Gene3D" id="2.60.120.560">
    <property type="entry name" value="Exo-inulinase, domain 1"/>
    <property type="match status" value="2"/>
</dbReference>
<dbReference type="Pfam" id="PF06439">
    <property type="entry name" value="3keto-disac_hyd"/>
    <property type="match status" value="2"/>
</dbReference>
<feature type="signal peptide" evidence="1">
    <location>
        <begin position="1"/>
        <end position="18"/>
    </location>
</feature>
<gene>
    <name evidence="3" type="ORF">FGF67_12010</name>
</gene>